<proteinExistence type="predicted"/>
<evidence type="ECO:0008006" key="11">
    <source>
        <dbReference type="Google" id="ProtNLM"/>
    </source>
</evidence>
<feature type="coiled-coil region" evidence="7">
    <location>
        <begin position="525"/>
        <end position="583"/>
    </location>
</feature>
<dbReference type="GO" id="GO:0030258">
    <property type="term" value="P:lipid modification"/>
    <property type="evidence" value="ECO:0007669"/>
    <property type="project" value="TreeGrafter"/>
</dbReference>
<feature type="transmembrane region" description="Helical" evidence="8">
    <location>
        <begin position="432"/>
        <end position="450"/>
    </location>
</feature>
<dbReference type="PANTHER" id="PTHR13906">
    <property type="entry name" value="PORCUPINE"/>
    <property type="match status" value="1"/>
</dbReference>
<keyword evidence="7" id="KW-0175">Coiled coil</keyword>
<evidence type="ECO:0000256" key="8">
    <source>
        <dbReference type="SAM" id="Phobius"/>
    </source>
</evidence>
<keyword evidence="10" id="KW-1185">Reference proteome</keyword>
<sequence>MFNPINDGINKLTELYGIDSFTLRYAICLLGSFPLNAILKRLPDKRIDLKCYFILFISAIYLFGVMNLATGFRTLFISSIFTYLITRFYKSKFMPYLNFIFVMGHLALNHIYAQYFTDSSAIEAASSIDITAAQMVMVMKLTSFAWSYYDGSLLSKNEFENNLTEYQKQKALQRHPSLLNFMAYVFFYPTLLTGPSFDYCDFQSWLNCEMFKDLPHSKKPVSKIINPGQQRQIPKNGRLASWKVIQGLIWLALRSYLPQFCNIEYMLNKEQFMSRSFIYRIHYMYFLGLIARFKYYAAWTISEGACILCGLGYNGYDPATKKIKWNRVQNIDIWNVEMAQSTRQALESWNMNTNKWLKYYVYLRVTKKGHKPGFRATLFTFITSAFWHGINPGYYLTFATGALYQTCGKFYRRNLRPIFLAEDGKTPLSYKWIYDLLCIYVIKLAFGYLVQPFLVLDFKGSMQAWSSVYFYGHIIIALSFFLFKGPYSKQVIQWCKLKQPKEIALIKQKELEKDITTKASVLGDILKEKLKYEKEEEERQRKQLKPENDEMNLGIPTINFDEIENAKKEWDEFTKSYNEWRQERGLEIEEENLMKAFEDFKREIQTDNLKRRTSFSEYLPSKE</sequence>
<reference evidence="10" key="1">
    <citation type="submission" date="2023-07" db="EMBL/GenBank/DDBJ databases">
        <title>A draft genome of Kazachstania heterogenica Y-27499.</title>
        <authorList>
            <person name="Donic C."/>
            <person name="Kralova J.S."/>
            <person name="Fidel L."/>
            <person name="Ben-Dor S."/>
            <person name="Jung S."/>
        </authorList>
    </citation>
    <scope>NUCLEOTIDE SEQUENCE [LARGE SCALE GENOMIC DNA]</scope>
    <source>
        <strain evidence="10">Y27499</strain>
    </source>
</reference>
<feature type="transmembrane region" description="Helical" evidence="8">
    <location>
        <begin position="51"/>
        <end position="81"/>
    </location>
</feature>
<evidence type="ECO:0000313" key="9">
    <source>
        <dbReference type="EMBL" id="KAK5778796.1"/>
    </source>
</evidence>
<dbReference type="GO" id="GO:0047184">
    <property type="term" value="F:1-acylglycerophosphocholine O-acyltransferase activity"/>
    <property type="evidence" value="ECO:0007669"/>
    <property type="project" value="TreeGrafter"/>
</dbReference>
<evidence type="ECO:0000256" key="2">
    <source>
        <dbReference type="ARBA" id="ARBA00022679"/>
    </source>
</evidence>
<evidence type="ECO:0000256" key="5">
    <source>
        <dbReference type="ARBA" id="ARBA00023136"/>
    </source>
</evidence>
<evidence type="ECO:0000256" key="1">
    <source>
        <dbReference type="ARBA" id="ARBA00004141"/>
    </source>
</evidence>
<feature type="transmembrane region" description="Helical" evidence="8">
    <location>
        <begin position="21"/>
        <end position="39"/>
    </location>
</feature>
<keyword evidence="4 8" id="KW-1133">Transmembrane helix</keyword>
<accession>A0AAN8A7J1</accession>
<organism evidence="9 10">
    <name type="scientific">Arxiozyma heterogenica</name>
    <dbReference type="NCBI Taxonomy" id="278026"/>
    <lineage>
        <taxon>Eukaryota</taxon>
        <taxon>Fungi</taxon>
        <taxon>Dikarya</taxon>
        <taxon>Ascomycota</taxon>
        <taxon>Saccharomycotina</taxon>
        <taxon>Saccharomycetes</taxon>
        <taxon>Saccharomycetales</taxon>
        <taxon>Saccharomycetaceae</taxon>
        <taxon>Arxiozyma</taxon>
    </lineage>
</organism>
<comment type="caution">
    <text evidence="9">The sequence shown here is derived from an EMBL/GenBank/DDBJ whole genome shotgun (WGS) entry which is preliminary data.</text>
</comment>
<dbReference type="GO" id="GO:0003841">
    <property type="term" value="F:1-acylglycerol-3-phosphate O-acyltransferase activity"/>
    <property type="evidence" value="ECO:0007669"/>
    <property type="project" value="TreeGrafter"/>
</dbReference>
<dbReference type="AlphaFoldDB" id="A0AAN8A7J1"/>
<feature type="transmembrane region" description="Helical" evidence="8">
    <location>
        <begin position="93"/>
        <end position="112"/>
    </location>
</feature>
<gene>
    <name evidence="9" type="ORF">RI543_003720</name>
</gene>
<dbReference type="EMBL" id="JAWIZZ010000051">
    <property type="protein sequence ID" value="KAK5778796.1"/>
    <property type="molecule type" value="Genomic_DNA"/>
</dbReference>
<dbReference type="GO" id="GO:0016020">
    <property type="term" value="C:membrane"/>
    <property type="evidence" value="ECO:0007669"/>
    <property type="project" value="UniProtKB-SubCell"/>
</dbReference>
<comment type="subcellular location">
    <subcellularLocation>
        <location evidence="1">Membrane</location>
        <topology evidence="1">Multi-pass membrane protein</topology>
    </subcellularLocation>
</comment>
<protein>
    <recommendedName>
        <fullName evidence="11">Lysophospholipid acyltransferase</fullName>
    </recommendedName>
</protein>
<evidence type="ECO:0000256" key="3">
    <source>
        <dbReference type="ARBA" id="ARBA00022692"/>
    </source>
</evidence>
<dbReference type="PANTHER" id="PTHR13906:SF4">
    <property type="entry name" value="LYSOPHOSPHOLIPID ACYLTRANSFERASE 6"/>
    <property type="match status" value="1"/>
</dbReference>
<dbReference type="GO" id="GO:0046474">
    <property type="term" value="P:glycerophospholipid biosynthetic process"/>
    <property type="evidence" value="ECO:0007669"/>
    <property type="project" value="TreeGrafter"/>
</dbReference>
<dbReference type="InterPro" id="IPR004299">
    <property type="entry name" value="MBOAT_fam"/>
</dbReference>
<evidence type="ECO:0000256" key="4">
    <source>
        <dbReference type="ARBA" id="ARBA00022989"/>
    </source>
</evidence>
<dbReference type="GO" id="GO:0005783">
    <property type="term" value="C:endoplasmic reticulum"/>
    <property type="evidence" value="ECO:0007669"/>
    <property type="project" value="TreeGrafter"/>
</dbReference>
<dbReference type="Proteomes" id="UP001306508">
    <property type="component" value="Unassembled WGS sequence"/>
</dbReference>
<feature type="transmembrane region" description="Helical" evidence="8">
    <location>
        <begin position="462"/>
        <end position="483"/>
    </location>
</feature>
<keyword evidence="2" id="KW-0808">Transferase</keyword>
<keyword evidence="3 8" id="KW-0812">Transmembrane</keyword>
<evidence type="ECO:0000256" key="7">
    <source>
        <dbReference type="SAM" id="Coils"/>
    </source>
</evidence>
<keyword evidence="6" id="KW-0012">Acyltransferase</keyword>
<evidence type="ECO:0000256" key="6">
    <source>
        <dbReference type="ARBA" id="ARBA00023315"/>
    </source>
</evidence>
<feature type="transmembrane region" description="Helical" evidence="8">
    <location>
        <begin position="277"/>
        <end position="295"/>
    </location>
</feature>
<keyword evidence="5 8" id="KW-0472">Membrane</keyword>
<evidence type="ECO:0000313" key="10">
    <source>
        <dbReference type="Proteomes" id="UP001306508"/>
    </source>
</evidence>
<dbReference type="Pfam" id="PF03062">
    <property type="entry name" value="MBOAT"/>
    <property type="match status" value="1"/>
</dbReference>
<name>A0AAN8A7J1_9SACH</name>
<dbReference type="InterPro" id="IPR049941">
    <property type="entry name" value="LPLAT_7/PORCN-like"/>
</dbReference>